<keyword evidence="5" id="KW-1185">Reference proteome</keyword>
<reference evidence="4 5" key="1">
    <citation type="journal article" date="2023" name="Hortic Res">
        <title>Pangenome of water caltrop reveals structural variations and asymmetric subgenome divergence after allopolyploidization.</title>
        <authorList>
            <person name="Zhang X."/>
            <person name="Chen Y."/>
            <person name="Wang L."/>
            <person name="Yuan Y."/>
            <person name="Fang M."/>
            <person name="Shi L."/>
            <person name="Lu R."/>
            <person name="Comes H.P."/>
            <person name="Ma Y."/>
            <person name="Chen Y."/>
            <person name="Huang G."/>
            <person name="Zhou Y."/>
            <person name="Zheng Z."/>
            <person name="Qiu Y."/>
        </authorList>
    </citation>
    <scope>NUCLEOTIDE SEQUENCE [LARGE SCALE GENOMIC DNA]</scope>
    <source>
        <tissue evidence="4">Roots</tissue>
    </source>
</reference>
<keyword evidence="2" id="KW-0812">Transmembrane</keyword>
<keyword evidence="1" id="KW-0677">Repeat</keyword>
<feature type="chain" id="PRO_5042883157" description="NHL repeat-containing protein" evidence="3">
    <location>
        <begin position="18"/>
        <end position="258"/>
    </location>
</feature>
<sequence>MAVLGFFLSAALFLISSQMLHVSPAPGDHVVLEEGYVVTTVFDGHKLGINPHSVLPAMRGSSSLIVLDSVGSAFYSVSPPISGDMEIKKLSGDGIAAYSDGQLTSAQFNQPRNFAVDLKGNIYVADKRNHAIRKINTSGVKTIAGGYSEKTGRGDGPGRNASFSSDFELSFIPQSCSLLISDHGNQLIRQILLKEEDCGKNDGSPSLISAVSIWALGVCLSCFVGLVIGIIVRPYIFPHVWLSDLLHLCLFLQFLFQL</sequence>
<name>A0AAN7K8P2_9MYRT</name>
<evidence type="ECO:0000256" key="1">
    <source>
        <dbReference type="ARBA" id="ARBA00022737"/>
    </source>
</evidence>
<dbReference type="AlphaFoldDB" id="A0AAN7K8P2"/>
<protein>
    <recommendedName>
        <fullName evidence="6">NHL repeat-containing protein</fullName>
    </recommendedName>
</protein>
<accession>A0AAN7K8P2</accession>
<keyword evidence="2" id="KW-0472">Membrane</keyword>
<evidence type="ECO:0000256" key="3">
    <source>
        <dbReference type="SAM" id="SignalP"/>
    </source>
</evidence>
<dbReference type="EMBL" id="JAXIOK010000010">
    <property type="protein sequence ID" value="KAK4760469.1"/>
    <property type="molecule type" value="Genomic_DNA"/>
</dbReference>
<keyword evidence="3" id="KW-0732">Signal</keyword>
<evidence type="ECO:0008006" key="6">
    <source>
        <dbReference type="Google" id="ProtNLM"/>
    </source>
</evidence>
<feature type="signal peptide" evidence="3">
    <location>
        <begin position="1"/>
        <end position="17"/>
    </location>
</feature>
<gene>
    <name evidence="4" type="ORF">SAY87_005362</name>
</gene>
<feature type="transmembrane region" description="Helical" evidence="2">
    <location>
        <begin position="239"/>
        <end position="256"/>
    </location>
</feature>
<dbReference type="SUPFAM" id="SSF101898">
    <property type="entry name" value="NHL repeat"/>
    <property type="match status" value="1"/>
</dbReference>
<dbReference type="InterPro" id="IPR001258">
    <property type="entry name" value="NHL_repeat"/>
</dbReference>
<evidence type="ECO:0000256" key="2">
    <source>
        <dbReference type="SAM" id="Phobius"/>
    </source>
</evidence>
<organism evidence="4 5">
    <name type="scientific">Trapa incisa</name>
    <dbReference type="NCBI Taxonomy" id="236973"/>
    <lineage>
        <taxon>Eukaryota</taxon>
        <taxon>Viridiplantae</taxon>
        <taxon>Streptophyta</taxon>
        <taxon>Embryophyta</taxon>
        <taxon>Tracheophyta</taxon>
        <taxon>Spermatophyta</taxon>
        <taxon>Magnoliopsida</taxon>
        <taxon>eudicotyledons</taxon>
        <taxon>Gunneridae</taxon>
        <taxon>Pentapetalae</taxon>
        <taxon>rosids</taxon>
        <taxon>malvids</taxon>
        <taxon>Myrtales</taxon>
        <taxon>Lythraceae</taxon>
        <taxon>Trapa</taxon>
    </lineage>
</organism>
<proteinExistence type="predicted"/>
<dbReference type="Proteomes" id="UP001345219">
    <property type="component" value="Chromosome 5"/>
</dbReference>
<evidence type="ECO:0000313" key="4">
    <source>
        <dbReference type="EMBL" id="KAK4760469.1"/>
    </source>
</evidence>
<keyword evidence="2" id="KW-1133">Transmembrane helix</keyword>
<dbReference type="PANTHER" id="PTHR13833:SF71">
    <property type="entry name" value="NHL DOMAIN-CONTAINING PROTEIN"/>
    <property type="match status" value="1"/>
</dbReference>
<dbReference type="PANTHER" id="PTHR13833">
    <property type="match status" value="1"/>
</dbReference>
<feature type="transmembrane region" description="Helical" evidence="2">
    <location>
        <begin position="207"/>
        <end position="232"/>
    </location>
</feature>
<evidence type="ECO:0000313" key="5">
    <source>
        <dbReference type="Proteomes" id="UP001345219"/>
    </source>
</evidence>
<dbReference type="InterPro" id="IPR011042">
    <property type="entry name" value="6-blade_b-propeller_TolB-like"/>
</dbReference>
<dbReference type="Gene3D" id="2.120.10.30">
    <property type="entry name" value="TolB, C-terminal domain"/>
    <property type="match status" value="1"/>
</dbReference>
<comment type="caution">
    <text evidence="4">The sequence shown here is derived from an EMBL/GenBank/DDBJ whole genome shotgun (WGS) entry which is preliminary data.</text>
</comment>
<dbReference type="Pfam" id="PF01436">
    <property type="entry name" value="NHL"/>
    <property type="match status" value="1"/>
</dbReference>